<evidence type="ECO:0000256" key="1">
    <source>
        <dbReference type="ARBA" id="ARBA00008791"/>
    </source>
</evidence>
<protein>
    <recommendedName>
        <fullName evidence="4">UspA domain-containing protein</fullName>
    </recommendedName>
</protein>
<dbReference type="Proteomes" id="UP000025047">
    <property type="component" value="Unassembled WGS sequence"/>
</dbReference>
<name>A0A017HF42_9RHOB</name>
<dbReference type="PANTHER" id="PTHR46268">
    <property type="entry name" value="STRESS RESPONSE PROTEIN NHAX"/>
    <property type="match status" value="1"/>
</dbReference>
<comment type="caution">
    <text evidence="5">The sequence shown here is derived from an EMBL/GenBank/DDBJ whole genome shotgun (WGS) entry which is preliminary data.</text>
</comment>
<evidence type="ECO:0000313" key="6">
    <source>
        <dbReference type="Proteomes" id="UP000025047"/>
    </source>
</evidence>
<dbReference type="InterPro" id="IPR006016">
    <property type="entry name" value="UspA"/>
</dbReference>
<feature type="domain" description="UspA" evidence="4">
    <location>
        <begin position="4"/>
        <end position="124"/>
    </location>
</feature>
<evidence type="ECO:0000259" key="4">
    <source>
        <dbReference type="Pfam" id="PF00582"/>
    </source>
</evidence>
<reference evidence="5 6" key="1">
    <citation type="submission" date="2013-03" db="EMBL/GenBank/DDBJ databases">
        <authorList>
            <person name="Fiebig A."/>
            <person name="Goeker M."/>
            <person name="Klenk H.-P.P."/>
        </authorList>
    </citation>
    <scope>NUCLEOTIDE SEQUENCE [LARGE SCALE GENOMIC DNA]</scope>
    <source>
        <strain evidence="5 6">DSM 17492</strain>
    </source>
</reference>
<dbReference type="Pfam" id="PF00582">
    <property type="entry name" value="Usp"/>
    <property type="match status" value="2"/>
</dbReference>
<feature type="domain" description="UspA" evidence="4">
    <location>
        <begin position="132"/>
        <end position="271"/>
    </location>
</feature>
<dbReference type="SUPFAM" id="SSF52402">
    <property type="entry name" value="Adenine nucleotide alpha hydrolases-like"/>
    <property type="match status" value="2"/>
</dbReference>
<accession>A0A017HF42</accession>
<sequence>MPGILMTSDLSERSGQALGRARQLAAALGTDLEILHVVDDTLPSRIAEETAQAAHELLTRDAAGEGRVEVTFGHPWRRVVDRIHRGRFDLVVMGAHRDRGIVDLFRGSVLHRCVQMSDAPVLVVSGRPAAPYGRIMVGTGFARRDTDAARLAARLAPGAPVRMVHAYRVPFGGFGYRMDDTGDITKRDRDELEEPMRFQMEQMRRRLSQDGVEADCALLEGRTVPALISAVARDGIDLLAIGRHGAEGHVPMTMGRVASELLACLPCDLLVHPGHLPREA</sequence>
<evidence type="ECO:0000256" key="2">
    <source>
        <dbReference type="ARBA" id="ARBA00022741"/>
    </source>
</evidence>
<dbReference type="HOGENOM" id="CLU_049301_2_1_5"/>
<dbReference type="EMBL" id="APGJ01000004">
    <property type="protein sequence ID" value="EYD72778.1"/>
    <property type="molecule type" value="Genomic_DNA"/>
</dbReference>
<dbReference type="PATRIC" id="fig|1122180.6.peg.1560"/>
<dbReference type="Gene3D" id="3.40.50.620">
    <property type="entry name" value="HUPs"/>
    <property type="match status" value="2"/>
</dbReference>
<dbReference type="RefSeq" id="WP_017929059.1">
    <property type="nucleotide sequence ID" value="NZ_KB822999.1"/>
</dbReference>
<evidence type="ECO:0000256" key="3">
    <source>
        <dbReference type="ARBA" id="ARBA00022840"/>
    </source>
</evidence>
<dbReference type="PRINTS" id="PR01438">
    <property type="entry name" value="UNVRSLSTRESS"/>
</dbReference>
<dbReference type="GO" id="GO:0005524">
    <property type="term" value="F:ATP binding"/>
    <property type="evidence" value="ECO:0007669"/>
    <property type="project" value="UniProtKB-KW"/>
</dbReference>
<dbReference type="PANTHER" id="PTHR46268:SF27">
    <property type="entry name" value="UNIVERSAL STRESS PROTEIN RV2623"/>
    <property type="match status" value="1"/>
</dbReference>
<dbReference type="STRING" id="1122180.Lokhon_01583"/>
<keyword evidence="6" id="KW-1185">Reference proteome</keyword>
<keyword evidence="2" id="KW-0547">Nucleotide-binding</keyword>
<gene>
    <name evidence="5" type="ORF">Lokhon_01583</name>
</gene>
<dbReference type="InterPro" id="IPR006015">
    <property type="entry name" value="Universal_stress_UspA"/>
</dbReference>
<dbReference type="InterPro" id="IPR014729">
    <property type="entry name" value="Rossmann-like_a/b/a_fold"/>
</dbReference>
<organism evidence="5 6">
    <name type="scientific">Limimaricola hongkongensis DSM 17492</name>
    <dbReference type="NCBI Taxonomy" id="1122180"/>
    <lineage>
        <taxon>Bacteria</taxon>
        <taxon>Pseudomonadati</taxon>
        <taxon>Pseudomonadota</taxon>
        <taxon>Alphaproteobacteria</taxon>
        <taxon>Rhodobacterales</taxon>
        <taxon>Paracoccaceae</taxon>
        <taxon>Limimaricola</taxon>
    </lineage>
</organism>
<keyword evidence="3" id="KW-0067">ATP-binding</keyword>
<dbReference type="eggNOG" id="COG0589">
    <property type="taxonomic scope" value="Bacteria"/>
</dbReference>
<proteinExistence type="inferred from homology"/>
<comment type="similarity">
    <text evidence="1">Belongs to the universal stress protein A family.</text>
</comment>
<dbReference type="AlphaFoldDB" id="A0A017HF42"/>
<dbReference type="CDD" id="cd00293">
    <property type="entry name" value="USP-like"/>
    <property type="match status" value="2"/>
</dbReference>
<evidence type="ECO:0000313" key="5">
    <source>
        <dbReference type="EMBL" id="EYD72778.1"/>
    </source>
</evidence>